<evidence type="ECO:0000256" key="1">
    <source>
        <dbReference type="ARBA" id="ARBA00022723"/>
    </source>
</evidence>
<dbReference type="SMART" id="SM00835">
    <property type="entry name" value="Cupin_1"/>
    <property type="match status" value="1"/>
</dbReference>
<dbReference type="Gene3D" id="2.60.120.10">
    <property type="entry name" value="Jelly Rolls"/>
    <property type="match status" value="1"/>
</dbReference>
<sequence>MNIHRQHHQTPHTTPNATVTPLATPGSGATQTSVIRQRMAPDHANPTHTHTHEEIMVVLSGTVSVTVGEDTSELSSGDTLIVPASTPHSVRNQSSAAAEWLIISPAASQIHGPDGQLMTPAWAR</sequence>
<evidence type="ECO:0000313" key="5">
    <source>
        <dbReference type="Proteomes" id="UP000286287"/>
    </source>
</evidence>
<feature type="domain" description="Cupin type-1" evidence="3">
    <location>
        <begin position="4"/>
        <end position="118"/>
    </location>
</feature>
<evidence type="ECO:0000313" key="4">
    <source>
        <dbReference type="EMBL" id="RJF73182.1"/>
    </source>
</evidence>
<dbReference type="SUPFAM" id="SSF51182">
    <property type="entry name" value="RmlC-like cupins"/>
    <property type="match status" value="1"/>
</dbReference>
<feature type="region of interest" description="Disordered" evidence="2">
    <location>
        <begin position="1"/>
        <end position="31"/>
    </location>
</feature>
<reference evidence="4 5" key="1">
    <citation type="submission" date="2018-09" db="EMBL/GenBank/DDBJ databases">
        <authorList>
            <person name="Zhu H."/>
        </authorList>
    </citation>
    <scope>NUCLEOTIDE SEQUENCE [LARGE SCALE GENOMIC DNA]</scope>
    <source>
        <strain evidence="4 5">K2S05-167</strain>
    </source>
</reference>
<dbReference type="InterPro" id="IPR051610">
    <property type="entry name" value="GPI/OXD"/>
</dbReference>
<accession>A0A418VAY9</accession>
<organism evidence="4 5">
    <name type="scientific">Deinococcus cavernae</name>
    <dbReference type="NCBI Taxonomy" id="2320857"/>
    <lineage>
        <taxon>Bacteria</taxon>
        <taxon>Thermotogati</taxon>
        <taxon>Deinococcota</taxon>
        <taxon>Deinococci</taxon>
        <taxon>Deinococcales</taxon>
        <taxon>Deinococcaceae</taxon>
        <taxon>Deinococcus</taxon>
    </lineage>
</organism>
<gene>
    <name evidence="4" type="ORF">D3875_18140</name>
</gene>
<comment type="caution">
    <text evidence="4">The sequence shown here is derived from an EMBL/GenBank/DDBJ whole genome shotgun (WGS) entry which is preliminary data.</text>
</comment>
<dbReference type="InterPro" id="IPR006045">
    <property type="entry name" value="Cupin_1"/>
</dbReference>
<name>A0A418VAY9_9DEIO</name>
<dbReference type="Pfam" id="PF07883">
    <property type="entry name" value="Cupin_2"/>
    <property type="match status" value="1"/>
</dbReference>
<keyword evidence="5" id="KW-1185">Reference proteome</keyword>
<feature type="compositionally biased region" description="Basic residues" evidence="2">
    <location>
        <begin position="1"/>
        <end position="10"/>
    </location>
</feature>
<evidence type="ECO:0000259" key="3">
    <source>
        <dbReference type="SMART" id="SM00835"/>
    </source>
</evidence>
<dbReference type="PANTHER" id="PTHR35848">
    <property type="entry name" value="OXALATE-BINDING PROTEIN"/>
    <property type="match status" value="1"/>
</dbReference>
<dbReference type="AlphaFoldDB" id="A0A418VAY9"/>
<proteinExistence type="predicted"/>
<evidence type="ECO:0000256" key="2">
    <source>
        <dbReference type="SAM" id="MobiDB-lite"/>
    </source>
</evidence>
<dbReference type="EMBL" id="QYUJ01000014">
    <property type="protein sequence ID" value="RJF73182.1"/>
    <property type="molecule type" value="Genomic_DNA"/>
</dbReference>
<keyword evidence="1" id="KW-0479">Metal-binding</keyword>
<dbReference type="RefSeq" id="WP_119765916.1">
    <property type="nucleotide sequence ID" value="NZ_QYUJ01000014.1"/>
</dbReference>
<dbReference type="GO" id="GO:0046872">
    <property type="term" value="F:metal ion binding"/>
    <property type="evidence" value="ECO:0007669"/>
    <property type="project" value="UniProtKB-KW"/>
</dbReference>
<dbReference type="Proteomes" id="UP000286287">
    <property type="component" value="Unassembled WGS sequence"/>
</dbReference>
<dbReference type="InterPro" id="IPR011051">
    <property type="entry name" value="RmlC_Cupin_sf"/>
</dbReference>
<dbReference type="InterPro" id="IPR014710">
    <property type="entry name" value="RmlC-like_jellyroll"/>
</dbReference>
<feature type="compositionally biased region" description="Polar residues" evidence="2">
    <location>
        <begin position="16"/>
        <end position="31"/>
    </location>
</feature>
<dbReference type="OrthoDB" id="70020at2"/>
<protein>
    <submittedName>
        <fullName evidence="4">Cupin domain-containing protein</fullName>
    </submittedName>
</protein>
<dbReference type="InterPro" id="IPR013096">
    <property type="entry name" value="Cupin_2"/>
</dbReference>